<feature type="region of interest" description="Disordered" evidence="1">
    <location>
        <begin position="23"/>
        <end position="74"/>
    </location>
</feature>
<reference evidence="2 3" key="1">
    <citation type="journal article" date="2010" name="Stand. Genomic Sci.">
        <title>Complete genome sequence of Ferrimonas balearica type strain (PAT).</title>
        <authorList>
            <person name="Nolan M."/>
            <person name="Sikorski J."/>
            <person name="Davenport K."/>
            <person name="Lucas S."/>
            <person name="Glavina Del Rio T."/>
            <person name="Tice H."/>
            <person name="Cheng J."/>
            <person name="Goodwin L."/>
            <person name="Pitluck S."/>
            <person name="Liolios K."/>
            <person name="Ivanova N."/>
            <person name="Mavromatis K."/>
            <person name="Ovchinnikova G."/>
            <person name="Pati A."/>
            <person name="Chen A."/>
            <person name="Palaniappan K."/>
            <person name="Land M."/>
            <person name="Hauser L."/>
            <person name="Chang Y."/>
            <person name="Jeffries C."/>
            <person name="Tapia R."/>
            <person name="Brettin T."/>
            <person name="Detter J."/>
            <person name="Han C."/>
            <person name="Yasawong M."/>
            <person name="Rohde M."/>
            <person name="Tindall B."/>
            <person name="Goker M."/>
            <person name="Woyke T."/>
            <person name="Bristow J."/>
            <person name="Eisen J."/>
            <person name="Markowitz V."/>
            <person name="Hugenholtz P."/>
            <person name="Kyrpides N."/>
            <person name="Klenk H."/>
            <person name="Lapidus A."/>
        </authorList>
    </citation>
    <scope>NUCLEOTIDE SEQUENCE [LARGE SCALE GENOMIC DNA]</scope>
    <source>
        <strain evidence="3">DSM 9799 / CCM 4581 / KCTC 23876 / PAT</strain>
    </source>
</reference>
<evidence type="ECO:0000313" key="3">
    <source>
        <dbReference type="Proteomes" id="UP000006683"/>
    </source>
</evidence>
<sequence>MKTLTLTAVAITATLSLSACHPHDDHDHGHDHAATDQSAVDSHAHDSHLKGAMDHDHDHDHDHQHHGAGHGAHVHGEGELTLIQEGNEVMVELSLPTDSLWGFERAPQNDDERALVQQVLGQLTAGHRFFVLSSGADCEPSRVEITPPAGLDNPDASGHMELEAQWFWTCQGPIKALEVPLFKHYPDIHRLTLQRLTEQGSGGAELTPNSPSVQW</sequence>
<protein>
    <submittedName>
        <fullName evidence="2">Uncharacterized protein</fullName>
    </submittedName>
</protein>
<proteinExistence type="predicted"/>
<evidence type="ECO:0000256" key="1">
    <source>
        <dbReference type="SAM" id="MobiDB-lite"/>
    </source>
</evidence>
<dbReference type="EMBL" id="CP002209">
    <property type="protein sequence ID" value="ADN75491.1"/>
    <property type="molecule type" value="Genomic_DNA"/>
</dbReference>
<feature type="compositionally biased region" description="Basic and acidic residues" evidence="1">
    <location>
        <begin position="42"/>
        <end position="65"/>
    </location>
</feature>
<dbReference type="RefSeq" id="WP_013344797.1">
    <property type="nucleotide sequence ID" value="NC_014541.1"/>
</dbReference>
<dbReference type="PROSITE" id="PS51257">
    <property type="entry name" value="PROKAR_LIPOPROTEIN"/>
    <property type="match status" value="1"/>
</dbReference>
<accession>E1SLV9</accession>
<dbReference type="STRING" id="550540.Fbal_1285"/>
<dbReference type="KEGG" id="fbl:Fbal_1285"/>
<dbReference type="HOGENOM" id="CLU_095659_1_0_6"/>
<organism evidence="2 3">
    <name type="scientific">Ferrimonas balearica (strain DSM 9799 / CCM 4581 / KCTC 23876 / PAT)</name>
    <dbReference type="NCBI Taxonomy" id="550540"/>
    <lineage>
        <taxon>Bacteria</taxon>
        <taxon>Pseudomonadati</taxon>
        <taxon>Pseudomonadota</taxon>
        <taxon>Gammaproteobacteria</taxon>
        <taxon>Alteromonadales</taxon>
        <taxon>Ferrimonadaceae</taxon>
        <taxon>Ferrimonas</taxon>
    </lineage>
</organism>
<gene>
    <name evidence="2" type="ordered locus">Fbal_1285</name>
</gene>
<feature type="compositionally biased region" description="Basic and acidic residues" evidence="1">
    <location>
        <begin position="23"/>
        <end position="34"/>
    </location>
</feature>
<dbReference type="AlphaFoldDB" id="E1SLV9"/>
<dbReference type="InterPro" id="IPR021253">
    <property type="entry name" value="ZrgA-like"/>
</dbReference>
<dbReference type="eggNOG" id="COG4531">
    <property type="taxonomic scope" value="Bacteria"/>
</dbReference>
<dbReference type="OrthoDB" id="7346546at2"/>
<name>E1SLV9_FERBD</name>
<dbReference type="Proteomes" id="UP000006683">
    <property type="component" value="Chromosome"/>
</dbReference>
<keyword evidence="3" id="KW-1185">Reference proteome</keyword>
<dbReference type="Pfam" id="PF10986">
    <property type="entry name" value="ZrgA"/>
    <property type="match status" value="1"/>
</dbReference>
<dbReference type="GeneID" id="67184023"/>
<evidence type="ECO:0000313" key="2">
    <source>
        <dbReference type="EMBL" id="ADN75491.1"/>
    </source>
</evidence>